<evidence type="ECO:0000256" key="2">
    <source>
        <dbReference type="SAM" id="SignalP"/>
    </source>
</evidence>
<evidence type="ECO:0000313" key="3">
    <source>
        <dbReference type="Proteomes" id="UP000694844"/>
    </source>
</evidence>
<evidence type="ECO:0000256" key="1">
    <source>
        <dbReference type="SAM" id="MobiDB-lite"/>
    </source>
</evidence>
<dbReference type="GO" id="GO:0016301">
    <property type="term" value="F:kinase activity"/>
    <property type="evidence" value="ECO:0007669"/>
    <property type="project" value="UniProtKB-KW"/>
</dbReference>
<reference evidence="4" key="1">
    <citation type="submission" date="2025-08" db="UniProtKB">
        <authorList>
            <consortium name="RefSeq"/>
        </authorList>
    </citation>
    <scope>IDENTIFICATION</scope>
    <source>
        <tissue evidence="4">Whole sample</tissue>
    </source>
</reference>
<dbReference type="RefSeq" id="XP_022328216.1">
    <property type="nucleotide sequence ID" value="XM_022472508.1"/>
</dbReference>
<feature type="region of interest" description="Disordered" evidence="1">
    <location>
        <begin position="32"/>
        <end position="56"/>
    </location>
</feature>
<dbReference type="GeneID" id="111127363"/>
<protein>
    <submittedName>
        <fullName evidence="4">Probable serine/threonine-protein kinase DDB_G0288147</fullName>
    </submittedName>
</protein>
<evidence type="ECO:0000313" key="4">
    <source>
        <dbReference type="RefSeq" id="XP_022328216.1"/>
    </source>
</evidence>
<name>A0A8B8DMJ2_CRAVI</name>
<keyword evidence="4" id="KW-0808">Transferase</keyword>
<accession>A0A8B8DMJ2</accession>
<organism evidence="3 4">
    <name type="scientific">Crassostrea virginica</name>
    <name type="common">Eastern oyster</name>
    <dbReference type="NCBI Taxonomy" id="6565"/>
    <lineage>
        <taxon>Eukaryota</taxon>
        <taxon>Metazoa</taxon>
        <taxon>Spiralia</taxon>
        <taxon>Lophotrochozoa</taxon>
        <taxon>Mollusca</taxon>
        <taxon>Bivalvia</taxon>
        <taxon>Autobranchia</taxon>
        <taxon>Pteriomorphia</taxon>
        <taxon>Ostreida</taxon>
        <taxon>Ostreoidea</taxon>
        <taxon>Ostreidae</taxon>
        <taxon>Crassostrea</taxon>
    </lineage>
</organism>
<feature type="compositionally biased region" description="Low complexity" evidence="1">
    <location>
        <begin position="33"/>
        <end position="56"/>
    </location>
</feature>
<keyword evidence="2" id="KW-0732">Signal</keyword>
<proteinExistence type="predicted"/>
<dbReference type="AlphaFoldDB" id="A0A8B8DMJ2"/>
<gene>
    <name evidence="4" type="primary">LOC111127363</name>
</gene>
<dbReference type="Proteomes" id="UP000694844">
    <property type="component" value="Chromosome 3"/>
</dbReference>
<keyword evidence="3" id="KW-1185">Reference proteome</keyword>
<feature type="chain" id="PRO_5034923994" evidence="2">
    <location>
        <begin position="21"/>
        <end position="190"/>
    </location>
</feature>
<sequence>MNIYLSFEMLMICYLMVSSASSCRKNCKKYNNKNKNYNKNNNKNNSNNNKNNKNNNIQTINTHTWNPCIFGPGCGNTLVAAAFDRRLKASQTMFDDPRNSEHNWQPSISTHCVREINKTNTCFQVKGYNITLCFMKNTEGIFNADTDYYMHIRGNTVTVLCGICCVLPDKTKQYKCIQQFCVNREKACIS</sequence>
<keyword evidence="4" id="KW-0418">Kinase</keyword>
<feature type="signal peptide" evidence="2">
    <location>
        <begin position="1"/>
        <end position="20"/>
    </location>
</feature>
<dbReference type="KEGG" id="cvn:111127363"/>